<gene>
    <name evidence="2" type="ORF">NEOLEDRAFT_1137178</name>
    <name evidence="1" type="ORF">NEOLEDRAFT_1142484</name>
</gene>
<sequence length="77" mass="8522">MQQITPTAHSVPIYSPSAESLAPSYHRQHLSSFDPQDAEAQQFLAHNPAYEGRIVNGSQTVSESCKDGICFPLHRLQ</sequence>
<organism evidence="2 3">
    <name type="scientific">Neolentinus lepideus HHB14362 ss-1</name>
    <dbReference type="NCBI Taxonomy" id="1314782"/>
    <lineage>
        <taxon>Eukaryota</taxon>
        <taxon>Fungi</taxon>
        <taxon>Dikarya</taxon>
        <taxon>Basidiomycota</taxon>
        <taxon>Agaricomycotina</taxon>
        <taxon>Agaricomycetes</taxon>
        <taxon>Gloeophyllales</taxon>
        <taxon>Gloeophyllaceae</taxon>
        <taxon>Neolentinus</taxon>
    </lineage>
</organism>
<evidence type="ECO:0000313" key="1">
    <source>
        <dbReference type="EMBL" id="KZT19132.1"/>
    </source>
</evidence>
<evidence type="ECO:0000313" key="2">
    <source>
        <dbReference type="EMBL" id="KZT23050.1"/>
    </source>
</evidence>
<evidence type="ECO:0000313" key="3">
    <source>
        <dbReference type="Proteomes" id="UP000076761"/>
    </source>
</evidence>
<proteinExistence type="predicted"/>
<keyword evidence="3" id="KW-1185">Reference proteome</keyword>
<name>A0A165QYD0_9AGAM</name>
<dbReference type="EMBL" id="KV425649">
    <property type="protein sequence ID" value="KZT19132.1"/>
    <property type="molecule type" value="Genomic_DNA"/>
</dbReference>
<dbReference type="AlphaFoldDB" id="A0A165QYD0"/>
<dbReference type="Proteomes" id="UP000076761">
    <property type="component" value="Unassembled WGS sequence"/>
</dbReference>
<dbReference type="EMBL" id="KV425589">
    <property type="protein sequence ID" value="KZT23050.1"/>
    <property type="molecule type" value="Genomic_DNA"/>
</dbReference>
<accession>A0A165QYD0</accession>
<reference evidence="2 3" key="1">
    <citation type="journal article" date="2016" name="Mol. Biol. Evol.">
        <title>Comparative Genomics of Early-Diverging Mushroom-Forming Fungi Provides Insights into the Origins of Lignocellulose Decay Capabilities.</title>
        <authorList>
            <person name="Nagy L.G."/>
            <person name="Riley R."/>
            <person name="Tritt A."/>
            <person name="Adam C."/>
            <person name="Daum C."/>
            <person name="Floudas D."/>
            <person name="Sun H."/>
            <person name="Yadav J.S."/>
            <person name="Pangilinan J."/>
            <person name="Larsson K.H."/>
            <person name="Matsuura K."/>
            <person name="Barry K."/>
            <person name="Labutti K."/>
            <person name="Kuo R."/>
            <person name="Ohm R.A."/>
            <person name="Bhattacharya S.S."/>
            <person name="Shirouzu T."/>
            <person name="Yoshinaga Y."/>
            <person name="Martin F.M."/>
            <person name="Grigoriev I.V."/>
            <person name="Hibbett D.S."/>
        </authorList>
    </citation>
    <scope>NUCLEOTIDE SEQUENCE [LARGE SCALE GENOMIC DNA]</scope>
    <source>
        <strain evidence="2 3">HHB14362 ss-1</strain>
    </source>
</reference>
<protein>
    <submittedName>
        <fullName evidence="2">Uncharacterized protein</fullName>
    </submittedName>
</protein>